<organism evidence="3 4">
    <name type="scientific">Panicum miliaceum</name>
    <name type="common">Proso millet</name>
    <name type="synonym">Broomcorn millet</name>
    <dbReference type="NCBI Taxonomy" id="4540"/>
    <lineage>
        <taxon>Eukaryota</taxon>
        <taxon>Viridiplantae</taxon>
        <taxon>Streptophyta</taxon>
        <taxon>Embryophyta</taxon>
        <taxon>Tracheophyta</taxon>
        <taxon>Spermatophyta</taxon>
        <taxon>Magnoliopsida</taxon>
        <taxon>Liliopsida</taxon>
        <taxon>Poales</taxon>
        <taxon>Poaceae</taxon>
        <taxon>PACMAD clade</taxon>
        <taxon>Panicoideae</taxon>
        <taxon>Panicodae</taxon>
        <taxon>Paniceae</taxon>
        <taxon>Panicinae</taxon>
        <taxon>Panicum</taxon>
        <taxon>Panicum sect. Panicum</taxon>
    </lineage>
</organism>
<gene>
    <name evidence="3" type="ORF">C2845_PM02G14890</name>
</gene>
<dbReference type="STRING" id="4540.A0A3L6S515"/>
<dbReference type="EMBL" id="PQIB02000005">
    <property type="protein sequence ID" value="RLN15719.1"/>
    <property type="molecule type" value="Genomic_DNA"/>
</dbReference>
<evidence type="ECO:0000256" key="1">
    <source>
        <dbReference type="SAM" id="MobiDB-lite"/>
    </source>
</evidence>
<proteinExistence type="predicted"/>
<dbReference type="Pfam" id="PF03637">
    <property type="entry name" value="Mob1_phocein"/>
    <property type="match status" value="1"/>
</dbReference>
<dbReference type="SUPFAM" id="SSF101152">
    <property type="entry name" value="Mob1/phocein"/>
    <property type="match status" value="1"/>
</dbReference>
<name>A0A3L6S515_PANMI</name>
<dbReference type="InterPro" id="IPR036703">
    <property type="entry name" value="MOB_kinase_act_sf"/>
</dbReference>
<dbReference type="Proteomes" id="UP000275267">
    <property type="component" value="Unassembled WGS sequence"/>
</dbReference>
<evidence type="ECO:0000313" key="3">
    <source>
        <dbReference type="EMBL" id="RLN15719.1"/>
    </source>
</evidence>
<dbReference type="SMART" id="SM01388">
    <property type="entry name" value="Mob1_phocein"/>
    <property type="match status" value="1"/>
</dbReference>
<keyword evidence="4" id="KW-1185">Reference proteome</keyword>
<feature type="region of interest" description="Disordered" evidence="1">
    <location>
        <begin position="1"/>
        <end position="30"/>
    </location>
</feature>
<comment type="caution">
    <text evidence="3">The sequence shown here is derived from an EMBL/GenBank/DDBJ whole genome shotgun (WGS) entry which is preliminary data.</text>
</comment>
<reference evidence="4" key="1">
    <citation type="journal article" date="2019" name="Nat. Commun.">
        <title>The genome of broomcorn millet.</title>
        <authorList>
            <person name="Zou C."/>
            <person name="Miki D."/>
            <person name="Li D."/>
            <person name="Tang Q."/>
            <person name="Xiao L."/>
            <person name="Rajput S."/>
            <person name="Deng P."/>
            <person name="Jia W."/>
            <person name="Huang R."/>
            <person name="Zhang M."/>
            <person name="Sun Y."/>
            <person name="Hu J."/>
            <person name="Fu X."/>
            <person name="Schnable P.S."/>
            <person name="Li F."/>
            <person name="Zhang H."/>
            <person name="Feng B."/>
            <person name="Zhu X."/>
            <person name="Liu R."/>
            <person name="Schnable J.C."/>
            <person name="Zhu J.-K."/>
            <person name="Zhang H."/>
        </authorList>
    </citation>
    <scope>NUCLEOTIDE SEQUENCE [LARGE SCALE GENOMIC DNA]</scope>
</reference>
<dbReference type="OrthoDB" id="8170117at2759"/>
<sequence>MANSIAMGVNDERRDKDASEEDGCEPRLGQTSVDSVKDFCERNQKTFRPKKNAPSGNKGVQLKKHIDATLGSGNLRDAVRLPPGEDLNEWLAVNTVDFFNQVNILYGTLMEFCTPATCPTMSAGPKFEYRWADGVQIKKPIEVSAPKYVEYLMDWIEAQLDDESIFPQKLGTPFPQNFKEVVKTIFKRLFRVYAHIYHTHFQKIMSLKEEAHLNTCFKHFTLFTWEFKLIDKAELAPLIDLIESIVSPVNPDERAASRRNARPRALSVRCEQGAKGGGGGGLDVWLSRGAMLGFVGAVAVELSTGKGVLENVGLTAPLPTVALALTGVVGVFVAFIIFQSGSRD</sequence>
<evidence type="ECO:0008006" key="5">
    <source>
        <dbReference type="Google" id="ProtNLM"/>
    </source>
</evidence>
<evidence type="ECO:0000313" key="4">
    <source>
        <dbReference type="Proteomes" id="UP000275267"/>
    </source>
</evidence>
<keyword evidence="2" id="KW-0812">Transmembrane</keyword>
<dbReference type="PANTHER" id="PTHR22599">
    <property type="entry name" value="MPS ONE BINDER KINASE ACTIVATOR-LIKE MOB"/>
    <property type="match status" value="1"/>
</dbReference>
<feature type="transmembrane region" description="Helical" evidence="2">
    <location>
        <begin position="318"/>
        <end position="338"/>
    </location>
</feature>
<evidence type="ECO:0000256" key="2">
    <source>
        <dbReference type="SAM" id="Phobius"/>
    </source>
</evidence>
<dbReference type="InterPro" id="IPR005301">
    <property type="entry name" value="MOB_kinase_act_fam"/>
</dbReference>
<accession>A0A3L6S515</accession>
<dbReference type="AlphaFoldDB" id="A0A3L6S515"/>
<keyword evidence="2" id="KW-0472">Membrane</keyword>
<keyword evidence="2" id="KW-1133">Transmembrane helix</keyword>
<dbReference type="FunFam" id="1.20.140.30:FF:000001">
    <property type="entry name" value="MOB kinase activator 1A"/>
    <property type="match status" value="1"/>
</dbReference>
<dbReference type="Gene3D" id="1.20.140.30">
    <property type="entry name" value="MOB kinase activator"/>
    <property type="match status" value="1"/>
</dbReference>
<protein>
    <recommendedName>
        <fullName evidence="5">MOB kinase activator-like 1A</fullName>
    </recommendedName>
</protein>
<dbReference type="SUPFAM" id="SSF103511">
    <property type="entry name" value="Chlorophyll a-b binding protein"/>
    <property type="match status" value="1"/>
</dbReference>